<dbReference type="PANTHER" id="PTHR45913">
    <property type="entry name" value="EPM2A-INTERACTING PROTEIN 1"/>
    <property type="match status" value="1"/>
</dbReference>
<feature type="region of interest" description="Disordered" evidence="1">
    <location>
        <begin position="75"/>
        <end position="97"/>
    </location>
</feature>
<evidence type="ECO:0008006" key="3">
    <source>
        <dbReference type="Google" id="ProtNLM"/>
    </source>
</evidence>
<reference evidence="2" key="2">
    <citation type="submission" date="2024-04" db="UniProtKB">
        <authorList>
            <consortium name="Ensembl"/>
        </authorList>
    </citation>
    <scope>IDENTIFICATION</scope>
</reference>
<organism evidence="2">
    <name type="scientific">Gasterosteus aculeatus</name>
    <name type="common">Three-spined stickleback</name>
    <dbReference type="NCBI Taxonomy" id="69293"/>
    <lineage>
        <taxon>Eukaryota</taxon>
        <taxon>Metazoa</taxon>
        <taxon>Chordata</taxon>
        <taxon>Craniata</taxon>
        <taxon>Vertebrata</taxon>
        <taxon>Euteleostomi</taxon>
        <taxon>Actinopterygii</taxon>
        <taxon>Neopterygii</taxon>
        <taxon>Teleostei</taxon>
        <taxon>Neoteleostei</taxon>
        <taxon>Acanthomorphata</taxon>
        <taxon>Eupercaria</taxon>
        <taxon>Perciformes</taxon>
        <taxon>Cottioidei</taxon>
        <taxon>Gasterosteales</taxon>
        <taxon>Gasterosteidae</taxon>
        <taxon>Gasterosteus</taxon>
    </lineage>
</organism>
<evidence type="ECO:0000256" key="1">
    <source>
        <dbReference type="SAM" id="MobiDB-lite"/>
    </source>
</evidence>
<dbReference type="Ensembl" id="ENSGACT00000024848.1">
    <property type="protein sequence ID" value="ENSGACP00000024799.1"/>
    <property type="gene ID" value="ENSGACG00000018756.1"/>
</dbReference>
<proteinExistence type="predicted"/>
<feature type="compositionally biased region" description="Basic residues" evidence="1">
    <location>
        <begin position="81"/>
        <end position="97"/>
    </location>
</feature>
<dbReference type="eggNOG" id="ENOG502QS6T">
    <property type="taxonomic scope" value="Eukaryota"/>
</dbReference>
<sequence length="471" mass="53575">QRWTISSFAEVKGKPVCLLCGEHVAVFKEYNLKRLHETEHGDKDKNSTDAERARINGFTSKARKTTRLFYKAAARDAATRTRTRSHSRKKKRLKRTGTRRVEDIAGNLEFQLQALDERRDVRHAAQLLKSPRWTTSDFKLTEEPAAMRPMKGTTTGTDLFTGANACRDKPGRQWDRLAGVTTDGCPNLTGRNVGLLERMQDKASELAAEQELVFIRCVVHQQALCPSALKLVVTTTVDFMSGALNHRQFVSLSEEQESEHADVRYHTAATWLSPGKVLKRFTSEIRGKSFVRWKTKPPQSCLIRTGWQIFAVAVTAVMNEVNTQLQAEGLFAHEMHIHVKAFVTKLQFISRQLGSNNVKHVKTLKEVKPSSDHRHSSMLGALRDEFKAISKRLTGFLSFTTNVQLELTDLQADSLLKEHFKSASLPEFYSALNEENFPNRRRRAQKMLVLRGSTYICEQTFSVMTFTKSRY</sequence>
<dbReference type="STRING" id="69293.ENSGACP00000024799"/>
<dbReference type="OMA" id="FAHEMHI"/>
<protein>
    <recommendedName>
        <fullName evidence="3">SPIN-DOC-like zinc-finger domain-containing protein</fullName>
    </recommendedName>
</protein>
<accession>G3Q4J5</accession>
<evidence type="ECO:0000313" key="2">
    <source>
        <dbReference type="Ensembl" id="ENSGACP00000024799.1"/>
    </source>
</evidence>
<reference evidence="2" key="1">
    <citation type="submission" date="2006-01" db="EMBL/GenBank/DDBJ databases">
        <authorList>
            <person name="Lindblad-Toh K."/>
            <person name="Mauceli E."/>
            <person name="Grabherr M."/>
            <person name="Chang J.L."/>
            <person name="Lander E.S."/>
        </authorList>
    </citation>
    <scope>NUCLEOTIDE SEQUENCE [LARGE SCALE GENOMIC DNA]</scope>
</reference>
<dbReference type="PANTHER" id="PTHR45913:SF9">
    <property type="entry name" value="GENERAL TRANSCRIPTION FACTOR II-I REPEAT DOMAIN-CONTAINING PROTEIN 2-LIKE-RELATED"/>
    <property type="match status" value="1"/>
</dbReference>
<name>G3Q4J5_GASAC</name>
<dbReference type="AlphaFoldDB" id="G3Q4J5"/>
<dbReference type="InParanoid" id="G3Q4J5"/>